<evidence type="ECO:0000256" key="1">
    <source>
        <dbReference type="ARBA" id="ARBA00022612"/>
    </source>
</evidence>
<dbReference type="Pfam" id="PF17289">
    <property type="entry name" value="Terminase_6C"/>
    <property type="match status" value="1"/>
</dbReference>
<proteinExistence type="predicted"/>
<dbReference type="InterPro" id="IPR035421">
    <property type="entry name" value="Terminase_6C"/>
</dbReference>
<dbReference type="Gene3D" id="3.30.420.240">
    <property type="match status" value="1"/>
</dbReference>
<reference evidence="6" key="1">
    <citation type="journal article" date="2021" name="Proc. Natl. Acad. Sci. U.S.A.">
        <title>A Catalog of Tens of Thousands of Viruses from Human Metagenomes Reveals Hidden Associations with Chronic Diseases.</title>
        <authorList>
            <person name="Tisza M.J."/>
            <person name="Buck C.B."/>
        </authorList>
    </citation>
    <scope>NUCLEOTIDE SEQUENCE</scope>
    <source>
        <strain evidence="6">CtiuS14</strain>
    </source>
</reference>
<dbReference type="GO" id="GO:0005524">
    <property type="term" value="F:ATP binding"/>
    <property type="evidence" value="ECO:0007669"/>
    <property type="project" value="UniProtKB-KW"/>
</dbReference>
<evidence type="ECO:0000259" key="5">
    <source>
        <dbReference type="Pfam" id="PF17289"/>
    </source>
</evidence>
<organism evidence="6">
    <name type="scientific">Podoviridae sp. ctiuS14</name>
    <dbReference type="NCBI Taxonomy" id="2827620"/>
    <lineage>
        <taxon>Viruses</taxon>
        <taxon>Duplodnaviria</taxon>
        <taxon>Heunggongvirae</taxon>
        <taxon>Uroviricota</taxon>
        <taxon>Caudoviricetes</taxon>
    </lineage>
</organism>
<keyword evidence="1" id="KW-1188">Viral release from host cell</keyword>
<sequence length="535" mass="61178">MAKSVDDWLNEVSYDFEGYVPSEAVLKYINFIQMASGEDLENKTPLVHLKMCEALFTPNKNTAILCHRGIGKSTIGAEYLILYGAAFGELPNLGKTEFMIYVGDSIENGVKSLRKNVEYRYQNSEFLQKLIPNKSIKYVDEDGNEDEVPGAGRKITDVRLEFCNLRGDKFVVRLYGAKTGLRGAKEFGKRPTVAIIDDILSDEDARSDTVIGTIEDTVHKAVKYALSPTKNKVVWLGTPFNAKDPLYKIVESGAWEVACYPVCEKFPCSKEEFKGSWEDRFSYEYVKDAYEEAEKTKKLDSFYQELMLRITSKEEMLIPESNIVFFNREQVLKNKSKFNFYITTDLGTSKKKNTDFSVISVWAYNNNGDYMLVDGWCKQAEVSEFIKKVFEFVSIYNPLGVGIEVSGQQGGFVSWLRDEMIQKNIYFNFLSSNNSGEDGIRPVGDKFSRFLLFKPRFDNRKVWIANEMKSSEWYNEFEEERSKATKNGFKSKHDDVLDSISMLGSFEAYKPSEAMPEDTNIPIRNESYGISNTIF</sequence>
<keyword evidence="4" id="KW-0231">Viral genome packaging</keyword>
<keyword evidence="2" id="KW-0547">Nucleotide-binding</keyword>
<evidence type="ECO:0000313" key="6">
    <source>
        <dbReference type="EMBL" id="DAD71071.1"/>
    </source>
</evidence>
<keyword evidence="3" id="KW-0067">ATP-binding</keyword>
<evidence type="ECO:0000256" key="2">
    <source>
        <dbReference type="ARBA" id="ARBA00022741"/>
    </source>
</evidence>
<dbReference type="Gene3D" id="3.40.50.300">
    <property type="entry name" value="P-loop containing nucleotide triphosphate hydrolases"/>
    <property type="match status" value="1"/>
</dbReference>
<protein>
    <submittedName>
        <fullName evidence="6">Large terminase</fullName>
    </submittedName>
</protein>
<dbReference type="EMBL" id="BK015876">
    <property type="protein sequence ID" value="DAD71071.1"/>
    <property type="molecule type" value="Genomic_DNA"/>
</dbReference>
<name>A0A8S5LMK9_9CAUD</name>
<evidence type="ECO:0000256" key="3">
    <source>
        <dbReference type="ARBA" id="ARBA00022840"/>
    </source>
</evidence>
<accession>A0A8S5LMK9</accession>
<dbReference type="InterPro" id="IPR027417">
    <property type="entry name" value="P-loop_NTPase"/>
</dbReference>
<feature type="domain" description="Terminase large subunit gp17-like C-terminal" evidence="5">
    <location>
        <begin position="343"/>
        <end position="502"/>
    </location>
</feature>
<evidence type="ECO:0000256" key="4">
    <source>
        <dbReference type="ARBA" id="ARBA00023219"/>
    </source>
</evidence>